<dbReference type="Proteomes" id="UP000191024">
    <property type="component" value="Chromosome G"/>
</dbReference>
<evidence type="ECO:0000256" key="2">
    <source>
        <dbReference type="SAM" id="MobiDB-lite"/>
    </source>
</evidence>
<dbReference type="FunFam" id="3.50.30.30:FF:000008">
    <property type="entry name" value="Glutamate carboxypeptidase 2"/>
    <property type="match status" value="1"/>
</dbReference>
<dbReference type="Gene3D" id="3.50.30.30">
    <property type="match status" value="1"/>
</dbReference>
<dbReference type="Pfam" id="PF02225">
    <property type="entry name" value="PA"/>
    <property type="match status" value="1"/>
</dbReference>
<dbReference type="PANTHER" id="PTHR10404">
    <property type="entry name" value="N-ACETYLATED-ALPHA-LINKED ACIDIC DIPEPTIDASE"/>
    <property type="match status" value="1"/>
</dbReference>
<dbReference type="Gene3D" id="3.40.630.10">
    <property type="entry name" value="Zn peptidases"/>
    <property type="match status" value="1"/>
</dbReference>
<dbReference type="PANTHER" id="PTHR10404:SF46">
    <property type="entry name" value="VACUOLAR PROTEIN SORTING-ASSOCIATED PROTEIN 70"/>
    <property type="match status" value="1"/>
</dbReference>
<dbReference type="InterPro" id="IPR039373">
    <property type="entry name" value="Peptidase_M28B"/>
</dbReference>
<name>A0A1G4KAA5_9SACH</name>
<dbReference type="InterPro" id="IPR003137">
    <property type="entry name" value="PA_domain"/>
</dbReference>
<evidence type="ECO:0000256" key="3">
    <source>
        <dbReference type="SAM" id="Phobius"/>
    </source>
</evidence>
<dbReference type="InterPro" id="IPR036757">
    <property type="entry name" value="TFR-like_dimer_dom_sf"/>
</dbReference>
<proteinExistence type="inferred from homology"/>
<dbReference type="GO" id="GO:0004180">
    <property type="term" value="F:carboxypeptidase activity"/>
    <property type="evidence" value="ECO:0007669"/>
    <property type="project" value="TreeGrafter"/>
</dbReference>
<dbReference type="Gene3D" id="1.20.930.40">
    <property type="entry name" value="Transferrin receptor-like, dimerisation domain"/>
    <property type="match status" value="1"/>
</dbReference>
<evidence type="ECO:0000259" key="4">
    <source>
        <dbReference type="Pfam" id="PF02225"/>
    </source>
</evidence>
<reference evidence="7 8" key="1">
    <citation type="submission" date="2016-03" db="EMBL/GenBank/DDBJ databases">
        <authorList>
            <person name="Devillers H."/>
        </authorList>
    </citation>
    <scope>NUCLEOTIDE SEQUENCE [LARGE SCALE GENOMIC DNA]</scope>
    <source>
        <strain evidence="7">CBS 11717</strain>
    </source>
</reference>
<dbReference type="InterPro" id="IPR007365">
    <property type="entry name" value="TFR-like_dimer_dom"/>
</dbReference>
<keyword evidence="3" id="KW-0812">Transmembrane</keyword>
<evidence type="ECO:0000313" key="8">
    <source>
        <dbReference type="Proteomes" id="UP000191024"/>
    </source>
</evidence>
<feature type="region of interest" description="Disordered" evidence="2">
    <location>
        <begin position="1"/>
        <end position="26"/>
    </location>
</feature>
<dbReference type="SUPFAM" id="SSF52025">
    <property type="entry name" value="PA domain"/>
    <property type="match status" value="1"/>
</dbReference>
<evidence type="ECO:0000256" key="1">
    <source>
        <dbReference type="ARBA" id="ARBA00005634"/>
    </source>
</evidence>
<feature type="domain" description="Transferrin receptor-like dimerisation" evidence="5">
    <location>
        <begin position="694"/>
        <end position="778"/>
    </location>
</feature>
<feature type="domain" description="Peptidase M28" evidence="6">
    <location>
        <begin position="395"/>
        <end position="584"/>
    </location>
</feature>
<dbReference type="InterPro" id="IPR007484">
    <property type="entry name" value="Peptidase_M28"/>
</dbReference>
<dbReference type="Pfam" id="PF04253">
    <property type="entry name" value="TFR_dimer"/>
    <property type="match status" value="1"/>
</dbReference>
<organism evidence="7 8">
    <name type="scientific">Lachancea mirantina</name>
    <dbReference type="NCBI Taxonomy" id="1230905"/>
    <lineage>
        <taxon>Eukaryota</taxon>
        <taxon>Fungi</taxon>
        <taxon>Dikarya</taxon>
        <taxon>Ascomycota</taxon>
        <taxon>Saccharomycotina</taxon>
        <taxon>Saccharomycetes</taxon>
        <taxon>Saccharomycetales</taxon>
        <taxon>Saccharomycetaceae</taxon>
        <taxon>Lachancea</taxon>
    </lineage>
</organism>
<gene>
    <name evidence="7" type="ORF">LAMI_0G09274G</name>
</gene>
<keyword evidence="8" id="KW-1185">Reference proteome</keyword>
<dbReference type="OrthoDB" id="5841748at2759"/>
<sequence length="781" mass="88569">MERSMDPSLTSHDEVQPLLAPNSRRRGDSVASFISRGRANTVNSLKSGYETVKRHKVQFLTCLFGAIFLYLGFTLAFLPRTSLSRDLRRLHFSSYTKAEAYRVYLEALTEKNELKKHLRNYTAHRHLSGDERVFQYTFDTLKSYGFSPSVEKYYPWLNEPIDTEISLWENGQLKLSASKMEDPLDEDPSSQAGDSVPAFHGYSANGDVTARFVFCNYGRLDDYKFMENQGIELEGKVHIIRYGSMFRGLKVKNAEAHGAAAVILYTDPFDDGEMTVKNGHKAYPEGPARNPSGIQRGSVEFFTESPGDPTTPGYASKSRSMRRDSPAGRVPGIPSVPMSARDASKILVYLNEQGVRIGKGGDIQNFDYFTGPSQENVKIRVYNEQKYEIKETKDIIVEIPGILRGSSVIIGNHRDSWTVGGAGDPNSGSSILLEIARGLDELRSKGWKPLRTIKLISWDAEEPAMIGSTEYGEDHADKLKKEVLAYFNLDTAVSGWKFTCEANPLLANLLRKAAHLTPFSHQPEHTLYDYWLDQSSAEVGILGSGTDFAVFQNHLGIPSVNIKFEDNKVSDAVYQYHTNYDSYTWMEKFVDPEYDLHNTLAMFVGLSALMLTENELVSFQSTPYVQLIKNYFDRWHTLLLETFKSQSNVIKKASNVSELLSYLAFNITGPFDDHLAHLRQQTTTDYPFWSFYKKIGIYLRLSGINKRLKTLDRLFLTEMGLKDREWMKHAIFGPDKFEGYIGDVLPGLHEAILSRDEAEAEKWLEILEYQISKMIKLLTLD</sequence>
<dbReference type="Pfam" id="PF04389">
    <property type="entry name" value="Peptidase_M28"/>
    <property type="match status" value="1"/>
</dbReference>
<dbReference type="InterPro" id="IPR046450">
    <property type="entry name" value="PA_dom_sf"/>
</dbReference>
<dbReference type="FunFam" id="3.40.630.10:FF:000101">
    <property type="entry name" value="N-acetylated alpha-linked acidic dipeptidase like 1"/>
    <property type="match status" value="1"/>
</dbReference>
<feature type="domain" description="PA" evidence="4">
    <location>
        <begin position="223"/>
        <end position="285"/>
    </location>
</feature>
<feature type="region of interest" description="Disordered" evidence="2">
    <location>
        <begin position="276"/>
        <end position="337"/>
    </location>
</feature>
<evidence type="ECO:0000259" key="6">
    <source>
        <dbReference type="Pfam" id="PF04389"/>
    </source>
</evidence>
<comment type="similarity">
    <text evidence="1">Belongs to the peptidase M28 family. M28B subfamily.</text>
</comment>
<protein>
    <submittedName>
        <fullName evidence="7">LAMI_0G09274g1_1</fullName>
    </submittedName>
</protein>
<keyword evidence="3" id="KW-1133">Transmembrane helix</keyword>
<evidence type="ECO:0000259" key="5">
    <source>
        <dbReference type="Pfam" id="PF04253"/>
    </source>
</evidence>
<dbReference type="SUPFAM" id="SSF53187">
    <property type="entry name" value="Zn-dependent exopeptidases"/>
    <property type="match status" value="1"/>
</dbReference>
<dbReference type="EMBL" id="LT598469">
    <property type="protein sequence ID" value="SCV01088.1"/>
    <property type="molecule type" value="Genomic_DNA"/>
</dbReference>
<dbReference type="SUPFAM" id="SSF47672">
    <property type="entry name" value="Transferrin receptor-like dimerisation domain"/>
    <property type="match status" value="1"/>
</dbReference>
<dbReference type="CDD" id="cd02121">
    <property type="entry name" value="PA_GCPII_like"/>
    <property type="match status" value="1"/>
</dbReference>
<feature type="transmembrane region" description="Helical" evidence="3">
    <location>
        <begin position="59"/>
        <end position="78"/>
    </location>
</feature>
<evidence type="ECO:0000313" key="7">
    <source>
        <dbReference type="EMBL" id="SCV01088.1"/>
    </source>
</evidence>
<feature type="compositionally biased region" description="Basic and acidic residues" evidence="2">
    <location>
        <begin position="1"/>
        <end position="15"/>
    </location>
</feature>
<keyword evidence="3" id="KW-0472">Membrane</keyword>
<dbReference type="AlphaFoldDB" id="A0A1G4KAA5"/>
<accession>A0A1G4KAA5</accession>